<dbReference type="AlphaFoldDB" id="A0A8I0KI12"/>
<evidence type="ECO:0000256" key="9">
    <source>
        <dbReference type="ARBA" id="ARBA00022516"/>
    </source>
</evidence>
<comment type="pathway">
    <text evidence="4">Lipid metabolism.</text>
</comment>
<evidence type="ECO:0000256" key="15">
    <source>
        <dbReference type="ARBA" id="ARBA00023136"/>
    </source>
</evidence>
<sequence>MVSVESLVPWIGGALVIGGIAVLASRRGELIRRWLIWAGAVPVVVALFWWGGPGTALLASVAGIVAAIELGILLGLRREDVVVLGVALVGVVGTSWLEPDLVLHALGAGALLVVAPPLLQGDADEGLRRISGGLLGLAWLAPLAGLVTLGGTALALFVAVSVADIVAFFAGPRLGGPRLSPLSPAKRWSGLLVGAAAGIAVLALLGALTWPTAIAVAVGAPAGDLLESLVKRGVRAKDSGTMMAGAGGLLDRIDSTLLALATVLLLS</sequence>
<evidence type="ECO:0000313" key="28">
    <source>
        <dbReference type="Proteomes" id="UP000587211"/>
    </source>
</evidence>
<reference evidence="26" key="2">
    <citation type="submission" date="2020-09" db="EMBL/GenBank/DDBJ databases">
        <title>Novel species in genus Aeromicrobium.</title>
        <authorList>
            <person name="Zhang G."/>
        </authorList>
    </citation>
    <scope>NUCLEOTIDE SEQUENCE</scope>
    <source>
        <strain evidence="26">SSW1-57</strain>
    </source>
</reference>
<evidence type="ECO:0000256" key="5">
    <source>
        <dbReference type="ARBA" id="ARBA00010185"/>
    </source>
</evidence>
<evidence type="ECO:0000256" key="2">
    <source>
        <dbReference type="ARBA" id="ARBA00004651"/>
    </source>
</evidence>
<evidence type="ECO:0000313" key="29">
    <source>
        <dbReference type="Proteomes" id="UP000659061"/>
    </source>
</evidence>
<dbReference type="EMBL" id="JACBZN010000001">
    <property type="protein sequence ID" value="NYI37673.1"/>
    <property type="molecule type" value="Genomic_DNA"/>
</dbReference>
<dbReference type="Proteomes" id="UP000659061">
    <property type="component" value="Unassembled WGS sequence"/>
</dbReference>
<evidence type="ECO:0000313" key="26">
    <source>
        <dbReference type="EMBL" id="MBD1271581.1"/>
    </source>
</evidence>
<dbReference type="Pfam" id="PF01148">
    <property type="entry name" value="CTP_transf_1"/>
    <property type="match status" value="1"/>
</dbReference>
<evidence type="ECO:0000256" key="4">
    <source>
        <dbReference type="ARBA" id="ARBA00005189"/>
    </source>
</evidence>
<evidence type="ECO:0000256" key="8">
    <source>
        <dbReference type="ARBA" id="ARBA00022475"/>
    </source>
</evidence>
<keyword evidence="12 26" id="KW-0548">Nucleotidyltransferase</keyword>
<keyword evidence="17" id="KW-1208">Phospholipid metabolism</keyword>
<dbReference type="EC" id="2.7.7.41" evidence="6"/>
<evidence type="ECO:0000256" key="17">
    <source>
        <dbReference type="ARBA" id="ARBA00023264"/>
    </source>
</evidence>
<evidence type="ECO:0000256" key="21">
    <source>
        <dbReference type="ARBA" id="ARBA00032396"/>
    </source>
</evidence>
<dbReference type="EMBL" id="JACWMT010000002">
    <property type="protein sequence ID" value="MBD1270287.1"/>
    <property type="molecule type" value="Genomic_DNA"/>
</dbReference>
<keyword evidence="9" id="KW-0444">Lipid biosynthesis</keyword>
<dbReference type="RefSeq" id="WP_179424159.1">
    <property type="nucleotide sequence ID" value="NZ_BAAAMP010000003.1"/>
</dbReference>
<feature type="transmembrane region" description="Helical" evidence="24">
    <location>
        <begin position="56"/>
        <end position="74"/>
    </location>
</feature>
<dbReference type="GO" id="GO:0005886">
    <property type="term" value="C:plasma membrane"/>
    <property type="evidence" value="ECO:0007669"/>
    <property type="project" value="UniProtKB-SubCell"/>
</dbReference>
<protein>
    <recommendedName>
        <fullName evidence="7">Phosphatidate cytidylyltransferase</fullName>
        <ecNumber evidence="6">2.7.7.41</ecNumber>
    </recommendedName>
    <alternativeName>
        <fullName evidence="20">CDP-DAG synthase</fullName>
    </alternativeName>
    <alternativeName>
        <fullName evidence="22">CDP-DG synthase</fullName>
    </alternativeName>
    <alternativeName>
        <fullName evidence="18">CDP-diacylglycerol synthase</fullName>
    </alternativeName>
    <alternativeName>
        <fullName evidence="21">CDP-diglyceride pyrophosphorylase</fullName>
    </alternativeName>
    <alternativeName>
        <fullName evidence="23">CDP-diglyceride synthase</fullName>
    </alternativeName>
    <alternativeName>
        <fullName evidence="19">CTP:phosphatidate cytidylyltransferase</fullName>
    </alternativeName>
</protein>
<feature type="transmembrane region" description="Helical" evidence="24">
    <location>
        <begin position="191"/>
        <end position="222"/>
    </location>
</feature>
<keyword evidence="11 24" id="KW-0812">Transmembrane</keyword>
<evidence type="ECO:0000256" key="1">
    <source>
        <dbReference type="ARBA" id="ARBA00001698"/>
    </source>
</evidence>
<name>A0A8I0KI12_9ACTN</name>
<feature type="transmembrane region" description="Helical" evidence="24">
    <location>
        <begin position="31"/>
        <end position="50"/>
    </location>
</feature>
<reference evidence="27 28" key="1">
    <citation type="submission" date="2020-07" db="EMBL/GenBank/DDBJ databases">
        <title>Sequencing the genomes of 1000 actinobacteria strains.</title>
        <authorList>
            <person name="Klenk H.-P."/>
        </authorList>
    </citation>
    <scope>NUCLEOTIDE SEQUENCE [LARGE SCALE GENOMIC DNA]</scope>
    <source>
        <strain evidence="27 28">DSM 19087</strain>
    </source>
</reference>
<organism evidence="26 29">
    <name type="scientific">Aeromicrobium tamlense</name>
    <dbReference type="NCBI Taxonomy" id="375541"/>
    <lineage>
        <taxon>Bacteria</taxon>
        <taxon>Bacillati</taxon>
        <taxon>Actinomycetota</taxon>
        <taxon>Actinomycetes</taxon>
        <taxon>Propionibacteriales</taxon>
        <taxon>Nocardioidaceae</taxon>
        <taxon>Aeromicrobium</taxon>
    </lineage>
</organism>
<keyword evidence="15 24" id="KW-0472">Membrane</keyword>
<comment type="pathway">
    <text evidence="3">Phospholipid metabolism; CDP-diacylglycerol biosynthesis; CDP-diacylglycerol from sn-glycerol 3-phosphate: step 3/3.</text>
</comment>
<dbReference type="EMBL" id="JACWMT010000003">
    <property type="protein sequence ID" value="MBD1271581.1"/>
    <property type="molecule type" value="Genomic_DNA"/>
</dbReference>
<evidence type="ECO:0000256" key="6">
    <source>
        <dbReference type="ARBA" id="ARBA00012487"/>
    </source>
</evidence>
<keyword evidence="16" id="KW-0594">Phospholipid biosynthesis</keyword>
<dbReference type="PANTHER" id="PTHR46382:SF1">
    <property type="entry name" value="PHOSPHATIDATE CYTIDYLYLTRANSFERASE"/>
    <property type="match status" value="1"/>
</dbReference>
<evidence type="ECO:0000256" key="23">
    <source>
        <dbReference type="ARBA" id="ARBA00033406"/>
    </source>
</evidence>
<comment type="catalytic activity">
    <reaction evidence="1">
        <text>a 1,2-diacyl-sn-glycero-3-phosphate + CTP + H(+) = a CDP-1,2-diacyl-sn-glycerol + diphosphate</text>
        <dbReference type="Rhea" id="RHEA:16229"/>
        <dbReference type="ChEBI" id="CHEBI:15378"/>
        <dbReference type="ChEBI" id="CHEBI:33019"/>
        <dbReference type="ChEBI" id="CHEBI:37563"/>
        <dbReference type="ChEBI" id="CHEBI:58332"/>
        <dbReference type="ChEBI" id="CHEBI:58608"/>
        <dbReference type="EC" id="2.7.7.41"/>
    </reaction>
</comment>
<keyword evidence="8" id="KW-1003">Cell membrane</keyword>
<evidence type="ECO:0000256" key="12">
    <source>
        <dbReference type="ARBA" id="ARBA00022695"/>
    </source>
</evidence>
<feature type="transmembrane region" description="Helical" evidence="24">
    <location>
        <begin position="6"/>
        <end position="24"/>
    </location>
</feature>
<evidence type="ECO:0000256" key="7">
    <source>
        <dbReference type="ARBA" id="ARBA00019373"/>
    </source>
</evidence>
<dbReference type="Proteomes" id="UP000587211">
    <property type="component" value="Unassembled WGS sequence"/>
</dbReference>
<evidence type="ECO:0000256" key="10">
    <source>
        <dbReference type="ARBA" id="ARBA00022679"/>
    </source>
</evidence>
<evidence type="ECO:0000256" key="13">
    <source>
        <dbReference type="ARBA" id="ARBA00022989"/>
    </source>
</evidence>
<gene>
    <name evidence="27" type="ORF">BJ975_001048</name>
    <name evidence="25" type="ORF">IDH50_08600</name>
    <name evidence="26" type="ORF">IDH50_15160</name>
</gene>
<evidence type="ECO:0000256" key="19">
    <source>
        <dbReference type="ARBA" id="ARBA00031825"/>
    </source>
</evidence>
<evidence type="ECO:0000256" key="14">
    <source>
        <dbReference type="ARBA" id="ARBA00023098"/>
    </source>
</evidence>
<evidence type="ECO:0000256" key="20">
    <source>
        <dbReference type="ARBA" id="ARBA00032253"/>
    </source>
</evidence>
<evidence type="ECO:0000313" key="27">
    <source>
        <dbReference type="EMBL" id="NYI37673.1"/>
    </source>
</evidence>
<keyword evidence="13 24" id="KW-1133">Transmembrane helix</keyword>
<dbReference type="PANTHER" id="PTHR46382">
    <property type="entry name" value="PHOSPHATIDATE CYTIDYLYLTRANSFERASE"/>
    <property type="match status" value="1"/>
</dbReference>
<evidence type="ECO:0000256" key="22">
    <source>
        <dbReference type="ARBA" id="ARBA00032743"/>
    </source>
</evidence>
<evidence type="ECO:0000256" key="3">
    <source>
        <dbReference type="ARBA" id="ARBA00005119"/>
    </source>
</evidence>
<comment type="subcellular location">
    <subcellularLocation>
        <location evidence="2">Cell membrane</location>
        <topology evidence="2">Multi-pass membrane protein</topology>
    </subcellularLocation>
</comment>
<comment type="caution">
    <text evidence="26">The sequence shown here is derived from an EMBL/GenBank/DDBJ whole genome shotgun (WGS) entry which is preliminary data.</text>
</comment>
<keyword evidence="14" id="KW-0443">Lipid metabolism</keyword>
<feature type="transmembrane region" description="Helical" evidence="24">
    <location>
        <begin position="81"/>
        <end position="97"/>
    </location>
</feature>
<evidence type="ECO:0000256" key="24">
    <source>
        <dbReference type="SAM" id="Phobius"/>
    </source>
</evidence>
<proteinExistence type="inferred from homology"/>
<keyword evidence="28" id="KW-1185">Reference proteome</keyword>
<dbReference type="GO" id="GO:0004605">
    <property type="term" value="F:phosphatidate cytidylyltransferase activity"/>
    <property type="evidence" value="ECO:0007669"/>
    <property type="project" value="UniProtKB-EC"/>
</dbReference>
<dbReference type="GO" id="GO:0016024">
    <property type="term" value="P:CDP-diacylglycerol biosynthetic process"/>
    <property type="evidence" value="ECO:0007669"/>
    <property type="project" value="TreeGrafter"/>
</dbReference>
<evidence type="ECO:0000256" key="18">
    <source>
        <dbReference type="ARBA" id="ARBA00029893"/>
    </source>
</evidence>
<evidence type="ECO:0000313" key="25">
    <source>
        <dbReference type="EMBL" id="MBD1270287.1"/>
    </source>
</evidence>
<evidence type="ECO:0000256" key="16">
    <source>
        <dbReference type="ARBA" id="ARBA00023209"/>
    </source>
</evidence>
<accession>A0A8I0KI12</accession>
<evidence type="ECO:0000256" key="11">
    <source>
        <dbReference type="ARBA" id="ARBA00022692"/>
    </source>
</evidence>
<comment type="similarity">
    <text evidence="5">Belongs to the CDS family.</text>
</comment>
<keyword evidence="10 26" id="KW-0808">Transferase</keyword>